<reference evidence="2 3" key="1">
    <citation type="submission" date="2014-03" db="EMBL/GenBank/DDBJ databases">
        <authorList>
            <person name="Sibley D."/>
            <person name="Venepally P."/>
            <person name="Karamycheva S."/>
            <person name="Hadjithomas M."/>
            <person name="Khan A."/>
            <person name="Brunk B."/>
            <person name="Roos D."/>
            <person name="Caler E."/>
            <person name="Lorenzi H."/>
        </authorList>
    </citation>
    <scope>NUCLEOTIDE SEQUENCE [LARGE SCALE GENOMIC DNA]</scope>
    <source>
        <strain evidence="3">p89</strain>
    </source>
</reference>
<dbReference type="NCBIfam" id="TIGR02180">
    <property type="entry name" value="GRX_euk"/>
    <property type="match status" value="1"/>
</dbReference>
<dbReference type="VEuPathDB" id="ToxoDB:TGP89_279400"/>
<dbReference type="CDD" id="cd03419">
    <property type="entry name" value="GRX_GRXh_1_2_like"/>
    <property type="match status" value="1"/>
</dbReference>
<dbReference type="AlphaFoldDB" id="A0A086JBK9"/>
<dbReference type="GO" id="GO:0034599">
    <property type="term" value="P:cellular response to oxidative stress"/>
    <property type="evidence" value="ECO:0007669"/>
    <property type="project" value="TreeGrafter"/>
</dbReference>
<proteinExistence type="predicted"/>
<sequence length="146" mass="16282">MRVKVQDAKMAGLPFVFSYLRFKVNFLFTSDVSKMAETLASEAHVAEWTDRLIKQHKVVVFSKSNCPYCRKAIEAFQSVKAKDMHVEEIEGSPYMDAIQDYMKQQTGARSVPRVFIGGQFLGGADDTIRAKADGTLVEKLRAAGAL</sequence>
<dbReference type="InterPro" id="IPR036249">
    <property type="entry name" value="Thioredoxin-like_sf"/>
</dbReference>
<dbReference type="Gene3D" id="3.40.30.10">
    <property type="entry name" value="Glutaredoxin"/>
    <property type="match status" value="1"/>
</dbReference>
<dbReference type="PRINTS" id="PR00160">
    <property type="entry name" value="GLUTAREDOXIN"/>
</dbReference>
<gene>
    <name evidence="2" type="ORF">TGP89_279400</name>
</gene>
<evidence type="ECO:0000259" key="1">
    <source>
        <dbReference type="Pfam" id="PF00462"/>
    </source>
</evidence>
<comment type="caution">
    <text evidence="2">The sequence shown here is derived from an EMBL/GenBank/DDBJ whole genome shotgun (WGS) entry which is preliminary data.</text>
</comment>
<dbReference type="GO" id="GO:0005737">
    <property type="term" value="C:cytoplasm"/>
    <property type="evidence" value="ECO:0007669"/>
    <property type="project" value="TreeGrafter"/>
</dbReference>
<dbReference type="InterPro" id="IPR014025">
    <property type="entry name" value="Glutaredoxin_subgr"/>
</dbReference>
<dbReference type="EMBL" id="AEYI02002153">
    <property type="protein sequence ID" value="KFG29527.1"/>
    <property type="molecule type" value="Genomic_DNA"/>
</dbReference>
<evidence type="ECO:0000313" key="2">
    <source>
        <dbReference type="EMBL" id="KFG29527.1"/>
    </source>
</evidence>
<organism evidence="2 3">
    <name type="scientific">Toxoplasma gondii p89</name>
    <dbReference type="NCBI Taxonomy" id="943119"/>
    <lineage>
        <taxon>Eukaryota</taxon>
        <taxon>Sar</taxon>
        <taxon>Alveolata</taxon>
        <taxon>Apicomplexa</taxon>
        <taxon>Conoidasida</taxon>
        <taxon>Coccidia</taxon>
        <taxon>Eucoccidiorida</taxon>
        <taxon>Eimeriorina</taxon>
        <taxon>Sarcocystidae</taxon>
        <taxon>Toxoplasma</taxon>
    </lineage>
</organism>
<dbReference type="SUPFAM" id="SSF52833">
    <property type="entry name" value="Thioredoxin-like"/>
    <property type="match status" value="1"/>
</dbReference>
<dbReference type="GO" id="GO:0015038">
    <property type="term" value="F:glutathione disulfide oxidoreductase activity"/>
    <property type="evidence" value="ECO:0007669"/>
    <property type="project" value="TreeGrafter"/>
</dbReference>
<dbReference type="PANTHER" id="PTHR45694:SF18">
    <property type="entry name" value="GLUTAREDOXIN-1-RELATED"/>
    <property type="match status" value="1"/>
</dbReference>
<dbReference type="OrthoDB" id="44061at2759"/>
<accession>A0A086JBK9</accession>
<feature type="domain" description="Glutaredoxin" evidence="1">
    <location>
        <begin position="58"/>
        <end position="120"/>
    </location>
</feature>
<dbReference type="PROSITE" id="PS51354">
    <property type="entry name" value="GLUTAREDOXIN_2"/>
    <property type="match status" value="1"/>
</dbReference>
<dbReference type="PANTHER" id="PTHR45694">
    <property type="entry name" value="GLUTAREDOXIN 2"/>
    <property type="match status" value="1"/>
</dbReference>
<protein>
    <submittedName>
        <fullName evidence="2">Putative glutaredoxin</fullName>
    </submittedName>
</protein>
<dbReference type="Proteomes" id="UP000028828">
    <property type="component" value="Unassembled WGS sequence"/>
</dbReference>
<evidence type="ECO:0000313" key="3">
    <source>
        <dbReference type="Proteomes" id="UP000028828"/>
    </source>
</evidence>
<dbReference type="Pfam" id="PF00462">
    <property type="entry name" value="Glutaredoxin"/>
    <property type="match status" value="1"/>
</dbReference>
<name>A0A086JBK9_TOXGO</name>
<dbReference type="InterPro" id="IPR002109">
    <property type="entry name" value="Glutaredoxin"/>
</dbReference>
<dbReference type="InterPro" id="IPR011899">
    <property type="entry name" value="Glutaredoxin_euk/vir"/>
</dbReference>